<keyword evidence="1" id="KW-1133">Transmembrane helix</keyword>
<reference evidence="2 3" key="1">
    <citation type="journal article" date="2016" name="Nat. Commun.">
        <title>Thousands of microbial genomes shed light on interconnected biogeochemical processes in an aquifer system.</title>
        <authorList>
            <person name="Anantharaman K."/>
            <person name="Brown C.T."/>
            <person name="Hug L.A."/>
            <person name="Sharon I."/>
            <person name="Castelle C.J."/>
            <person name="Probst A.J."/>
            <person name="Thomas B.C."/>
            <person name="Singh A."/>
            <person name="Wilkins M.J."/>
            <person name="Karaoz U."/>
            <person name="Brodie E.L."/>
            <person name="Williams K.H."/>
            <person name="Hubbard S.S."/>
            <person name="Banfield J.F."/>
        </authorList>
    </citation>
    <scope>NUCLEOTIDE SEQUENCE [LARGE SCALE GENOMIC DNA]</scope>
</reference>
<evidence type="ECO:0000313" key="3">
    <source>
        <dbReference type="Proteomes" id="UP000177718"/>
    </source>
</evidence>
<keyword evidence="1" id="KW-0812">Transmembrane</keyword>
<keyword evidence="1" id="KW-0472">Membrane</keyword>
<proteinExistence type="predicted"/>
<comment type="caution">
    <text evidence="2">The sequence shown here is derived from an EMBL/GenBank/DDBJ whole genome shotgun (WGS) entry which is preliminary data.</text>
</comment>
<organism evidence="2 3">
    <name type="scientific">Candidatus Woykebacteria bacterium RIFCSPLOWO2_01_FULL_43_14</name>
    <dbReference type="NCBI Taxonomy" id="1802605"/>
    <lineage>
        <taxon>Bacteria</taxon>
        <taxon>Candidatus Woykeibacteriota</taxon>
    </lineage>
</organism>
<gene>
    <name evidence="2" type="ORF">A3A61_02390</name>
</gene>
<feature type="transmembrane region" description="Helical" evidence="1">
    <location>
        <begin position="57"/>
        <end position="74"/>
    </location>
</feature>
<dbReference type="Proteomes" id="UP000177718">
    <property type="component" value="Unassembled WGS sequence"/>
</dbReference>
<sequence length="166" mass="18514">MKRLGWIAVASLNFAARKLRLKEGVLYLGGIITSRIVSIFLCVGYILVVYRSTDTKVAFIMLPVLMYAILRLATPGKRSSRLFFTSYVAIKSGQVAGFGNFFVRLDSTGMTVGQMERISDERSISLGVDKITILGVIKLPDRGENLSGDDILIDRMTQGEKKYYFI</sequence>
<accession>A0A1G1WXM7</accession>
<dbReference type="EMBL" id="MHDB01000012">
    <property type="protein sequence ID" value="OGY32518.1"/>
    <property type="molecule type" value="Genomic_DNA"/>
</dbReference>
<name>A0A1G1WXM7_9BACT</name>
<dbReference type="AlphaFoldDB" id="A0A1G1WXM7"/>
<feature type="transmembrane region" description="Helical" evidence="1">
    <location>
        <begin position="26"/>
        <end position="50"/>
    </location>
</feature>
<evidence type="ECO:0000313" key="2">
    <source>
        <dbReference type="EMBL" id="OGY32518.1"/>
    </source>
</evidence>
<protein>
    <submittedName>
        <fullName evidence="2">Uncharacterized protein</fullName>
    </submittedName>
</protein>
<evidence type="ECO:0000256" key="1">
    <source>
        <dbReference type="SAM" id="Phobius"/>
    </source>
</evidence>